<sequence length="65" mass="7483">MSPPLGLTGHAQMKIERSIYRTTSVIFIKPCVFWLDPRHLRNSTKNISYICCECCAKKKSSFCKD</sequence>
<evidence type="ECO:0000313" key="2">
    <source>
        <dbReference type="Proteomes" id="UP000076858"/>
    </source>
</evidence>
<organism evidence="1 2">
    <name type="scientific">Daphnia magna</name>
    <dbReference type="NCBI Taxonomy" id="35525"/>
    <lineage>
        <taxon>Eukaryota</taxon>
        <taxon>Metazoa</taxon>
        <taxon>Ecdysozoa</taxon>
        <taxon>Arthropoda</taxon>
        <taxon>Crustacea</taxon>
        <taxon>Branchiopoda</taxon>
        <taxon>Diplostraca</taxon>
        <taxon>Cladocera</taxon>
        <taxon>Anomopoda</taxon>
        <taxon>Daphniidae</taxon>
        <taxon>Daphnia</taxon>
    </lineage>
</organism>
<dbReference type="AlphaFoldDB" id="A0A0P5SST0"/>
<name>A0A0P5SST0_9CRUS</name>
<evidence type="ECO:0000313" key="1">
    <source>
        <dbReference type="EMBL" id="KZS16761.1"/>
    </source>
</evidence>
<proteinExistence type="predicted"/>
<dbReference type="EMBL" id="LRGB01000687">
    <property type="protein sequence ID" value="KZS16761.1"/>
    <property type="molecule type" value="Genomic_DNA"/>
</dbReference>
<comment type="caution">
    <text evidence="1">The sequence shown here is derived from an EMBL/GenBank/DDBJ whole genome shotgun (WGS) entry which is preliminary data.</text>
</comment>
<protein>
    <submittedName>
        <fullName evidence="1">Uncharacterized protein</fullName>
    </submittedName>
</protein>
<keyword evidence="2" id="KW-1185">Reference proteome</keyword>
<dbReference type="Proteomes" id="UP000076858">
    <property type="component" value="Unassembled WGS sequence"/>
</dbReference>
<gene>
    <name evidence="1" type="ORF">APZ42_017366</name>
</gene>
<reference evidence="1 2" key="1">
    <citation type="submission" date="2016-03" db="EMBL/GenBank/DDBJ databases">
        <title>EvidentialGene: Evidence-directed Construction of Genes on Genomes.</title>
        <authorList>
            <person name="Gilbert D.G."/>
            <person name="Choi J.-H."/>
            <person name="Mockaitis K."/>
            <person name="Colbourne J."/>
            <person name="Pfrender M."/>
        </authorList>
    </citation>
    <scope>NUCLEOTIDE SEQUENCE [LARGE SCALE GENOMIC DNA]</scope>
    <source>
        <strain evidence="1 2">Xinb3</strain>
        <tissue evidence="1">Complete organism</tissue>
    </source>
</reference>
<accession>A0A0P5SST0</accession>